<dbReference type="RefSeq" id="WP_019687489.1">
    <property type="nucleotide sequence ID" value="NZ_CP036496.1"/>
</dbReference>
<dbReference type="Proteomes" id="UP000254400">
    <property type="component" value="Unassembled WGS sequence"/>
</dbReference>
<accession>A0A378Y1A8</accession>
<dbReference type="GeneID" id="93346311"/>
<sequence>MADAAVWKATGRSGDHNGINHVEYELLDSTQKRVSLAKTNISSIEKDGVKIEPDDQETLWFSEANATKKYKFNVVTLAGTTYEAELNWTQPNPPKPEPTEWETLIAEKIALAKGLGIMGIWNPKQGYKLTKEYSRIAEIDKRLWELVK</sequence>
<evidence type="ECO:0000313" key="2">
    <source>
        <dbReference type="Proteomes" id="UP000254400"/>
    </source>
</evidence>
<proteinExistence type="predicted"/>
<dbReference type="AlphaFoldDB" id="A0A378Y1A8"/>
<gene>
    <name evidence="1" type="ORF">NCTC10343_02937</name>
</gene>
<reference evidence="1 2" key="1">
    <citation type="submission" date="2018-06" db="EMBL/GenBank/DDBJ databases">
        <authorList>
            <consortium name="Pathogen Informatics"/>
            <person name="Doyle S."/>
        </authorList>
    </citation>
    <scope>NUCLEOTIDE SEQUENCE [LARGE SCALE GENOMIC DNA]</scope>
    <source>
        <strain evidence="1 2">NCTC10343</strain>
    </source>
</reference>
<name>A0A378Y1A8_PAEPO</name>
<protein>
    <submittedName>
        <fullName evidence="1">Uncharacterized protein</fullName>
    </submittedName>
</protein>
<evidence type="ECO:0000313" key="1">
    <source>
        <dbReference type="EMBL" id="SUA70067.1"/>
    </source>
</evidence>
<dbReference type="EMBL" id="UGSC01000001">
    <property type="protein sequence ID" value="SUA70067.1"/>
    <property type="molecule type" value="Genomic_DNA"/>
</dbReference>
<organism evidence="1 2">
    <name type="scientific">Paenibacillus polymyxa</name>
    <name type="common">Bacillus polymyxa</name>
    <dbReference type="NCBI Taxonomy" id="1406"/>
    <lineage>
        <taxon>Bacteria</taxon>
        <taxon>Bacillati</taxon>
        <taxon>Bacillota</taxon>
        <taxon>Bacilli</taxon>
        <taxon>Bacillales</taxon>
        <taxon>Paenibacillaceae</taxon>
        <taxon>Paenibacillus</taxon>
    </lineage>
</organism>